<dbReference type="InterPro" id="IPR002885">
    <property type="entry name" value="PPR_rpt"/>
</dbReference>
<proteinExistence type="predicted"/>
<evidence type="ECO:0000256" key="2">
    <source>
        <dbReference type="PROSITE-ProRule" id="PRU00708"/>
    </source>
</evidence>
<reference evidence="5" key="1">
    <citation type="submission" date="2017-03" db="EMBL/GenBank/DDBJ databases">
        <title>Genomes of endolithic fungi from Antarctica.</title>
        <authorList>
            <person name="Coleine C."/>
            <person name="Masonjones S."/>
            <person name="Stajich J.E."/>
        </authorList>
    </citation>
    <scope>NUCLEOTIDE SEQUENCE [LARGE SCALE GENOMIC DNA]</scope>
    <source>
        <strain evidence="5">CCFEE 5527</strain>
    </source>
</reference>
<name>A0A1V8SUE7_9PEZI</name>
<dbReference type="InParanoid" id="A0A1V8SUE7"/>
<comment type="caution">
    <text evidence="4">The sequence shown here is derived from an EMBL/GenBank/DDBJ whole genome shotgun (WGS) entry which is preliminary data.</text>
</comment>
<protein>
    <recommendedName>
        <fullName evidence="6">Pentacotripeptide-repeat region of PRORP domain-containing protein</fullName>
    </recommendedName>
</protein>
<accession>A0A1V8SUE7</accession>
<feature type="region of interest" description="Disordered" evidence="3">
    <location>
        <begin position="886"/>
        <end position="905"/>
    </location>
</feature>
<feature type="compositionally biased region" description="Basic and acidic residues" evidence="3">
    <location>
        <begin position="125"/>
        <end position="142"/>
    </location>
</feature>
<dbReference type="OrthoDB" id="185373at2759"/>
<dbReference type="InterPro" id="IPR011990">
    <property type="entry name" value="TPR-like_helical_dom_sf"/>
</dbReference>
<evidence type="ECO:0000313" key="5">
    <source>
        <dbReference type="Proteomes" id="UP000192596"/>
    </source>
</evidence>
<keyword evidence="1" id="KW-0677">Repeat</keyword>
<dbReference type="PROSITE" id="PS51375">
    <property type="entry name" value="PPR"/>
    <property type="match status" value="1"/>
</dbReference>
<sequence length="932" mass="102838">MQQCLSPRSLSAILRGVIRSLGTTGSDNLPARYPSPKTWRTYSIQTEAQRVEAAAWLETARENPQVGGRKAAKAAKERLEGQANDFDFILDGYEAVAEAPKRVVEAKANAKSIPSPQHSPSKSSPTKELRITRGEGQRERTPKLGQAVPPRKSRDGLESTAVHRRPDSKAIDASASLPASRPALRRHRAAPAPASDTPGAHQDDTLSTVLESQRNLYLGYRWGRVKQVLLQPSHPSVSPLSRVWHANFARVMGPYDKQLGYGHKSTNIVPLLDRRTAEWVENIMWHIEAGNPLDLDKLAEVHATDKQVIWSNCALWLMAYQPSAFVEFLQRTCSDGSLPSHWIVDSLTFASHGAILLPPEDRLAPATALAKAFLTFASRDNPVRVALGGPVLSHLLYYCSRDQVPAIFQSLKTGNFRVPKANFLHVAVQLAKTGHFDQGIEALLEAHHAGVRVDTVAFRKVCALMFRQAMQQPGGLRVCLRLVDNLVKIGLQLTTRLCNVLMLNAIEAGDIKTAHSIYKSLVTHDQEADVYTYALLLKACKQDLGDVETLNNVVRSAITDSNIVRNSVLATEILHCLVLHHTQQNTETAWSIICQAYRQLFDTTPLEELGLPMPNVTPDSQSATEPMPAPNQAIGIMLSAYLQLHSKRHAPAPNAHALYKAYQTFYCDRIPPFTTLAHDDYLANAFLSAFTMSKRTLIHGAEMIKDMQRAAAHSPPIGTAPTVQTWSIFLRGFTHHGQTKLAEQVLTYMTSKGMKPSQATWNTLAQGYAHDQDVEGLVDAVSRAEDSGWVWDEWTSRGMRKLRPGRLRTFEERFAASRRVKIDFSDEIKTELEERLSKAGGEAASGPVVYRPRLGETVYGPDTKGEVGHVDHTTELKADLEERISEAGDARGNTGPVGYRPTSFDDSLYDLEKRGEAGDVDNAGHGAVMGAH</sequence>
<evidence type="ECO:0000256" key="3">
    <source>
        <dbReference type="SAM" id="MobiDB-lite"/>
    </source>
</evidence>
<dbReference type="Gene3D" id="1.25.40.10">
    <property type="entry name" value="Tetratricopeptide repeat domain"/>
    <property type="match status" value="2"/>
</dbReference>
<dbReference type="NCBIfam" id="TIGR00756">
    <property type="entry name" value="PPR"/>
    <property type="match status" value="1"/>
</dbReference>
<feature type="compositionally biased region" description="Low complexity" evidence="3">
    <location>
        <begin position="112"/>
        <end position="124"/>
    </location>
</feature>
<dbReference type="Pfam" id="PF13041">
    <property type="entry name" value="PPR_2"/>
    <property type="match status" value="1"/>
</dbReference>
<organism evidence="4 5">
    <name type="scientific">Cryoendolithus antarcticus</name>
    <dbReference type="NCBI Taxonomy" id="1507870"/>
    <lineage>
        <taxon>Eukaryota</taxon>
        <taxon>Fungi</taxon>
        <taxon>Dikarya</taxon>
        <taxon>Ascomycota</taxon>
        <taxon>Pezizomycotina</taxon>
        <taxon>Dothideomycetes</taxon>
        <taxon>Dothideomycetidae</taxon>
        <taxon>Cladosporiales</taxon>
        <taxon>Cladosporiaceae</taxon>
        <taxon>Cryoendolithus</taxon>
    </lineage>
</organism>
<feature type="repeat" description="PPR" evidence="2">
    <location>
        <begin position="722"/>
        <end position="756"/>
    </location>
</feature>
<dbReference type="PANTHER" id="PTHR47941">
    <property type="entry name" value="PENTATRICOPEPTIDE REPEAT-CONTAINING PROTEIN 3, MITOCHONDRIAL"/>
    <property type="match status" value="1"/>
</dbReference>
<evidence type="ECO:0000313" key="4">
    <source>
        <dbReference type="EMBL" id="OQO02783.1"/>
    </source>
</evidence>
<dbReference type="AlphaFoldDB" id="A0A1V8SUE7"/>
<feature type="region of interest" description="Disordered" evidence="3">
    <location>
        <begin position="107"/>
        <end position="204"/>
    </location>
</feature>
<evidence type="ECO:0000256" key="1">
    <source>
        <dbReference type="ARBA" id="ARBA00022737"/>
    </source>
</evidence>
<dbReference type="Proteomes" id="UP000192596">
    <property type="component" value="Unassembled WGS sequence"/>
</dbReference>
<gene>
    <name evidence="4" type="ORF">B0A48_11065</name>
</gene>
<dbReference type="STRING" id="1507870.A0A1V8SUE7"/>
<dbReference type="EMBL" id="NAJO01000026">
    <property type="protein sequence ID" value="OQO02783.1"/>
    <property type="molecule type" value="Genomic_DNA"/>
</dbReference>
<evidence type="ECO:0008006" key="6">
    <source>
        <dbReference type="Google" id="ProtNLM"/>
    </source>
</evidence>
<keyword evidence="5" id="KW-1185">Reference proteome</keyword>
<feature type="compositionally biased region" description="Low complexity" evidence="3">
    <location>
        <begin position="173"/>
        <end position="182"/>
    </location>
</feature>